<sequence length="257" mass="30609">MKNTVLIDEDGEEKEYTLEYLITHFSERVELYCTKCKDKRVFTPDKVYRDAPRVPNMQFPPQLVRNEPTLYKTFRCSLDSQHKILYGFLVDGEEIIKIAEYPSKYDSVKDGFNKYEDVLSKENISELAKASQLESYGYAIGAFLYLRRIFENIIIQTFTDTDIKNKISEVEFRKKRMEDKIDYIKEYLPDYFNENSHIYSTLSKGIHELQEKECREYLPIVKTIIYFSLDEAVDKRKKELRKKEFANKLKNINTKLK</sequence>
<proteinExistence type="predicted"/>
<name>A0ABS7XWX6_9FLAO</name>
<dbReference type="EMBL" id="JAIUJR010000023">
    <property type="protein sequence ID" value="MCA0133913.1"/>
    <property type="molecule type" value="Genomic_DNA"/>
</dbReference>
<reference evidence="2" key="1">
    <citation type="submission" date="2023-07" db="EMBL/GenBank/DDBJ databases">
        <authorList>
            <person name="Yue Y."/>
        </authorList>
    </citation>
    <scope>NUCLEOTIDE SEQUENCE [LARGE SCALE GENOMIC DNA]</scope>
    <source>
        <strain evidence="2">D23</strain>
    </source>
</reference>
<comment type="caution">
    <text evidence="1">The sequence shown here is derived from an EMBL/GenBank/DDBJ whole genome shotgun (WGS) entry which is preliminary data.</text>
</comment>
<evidence type="ECO:0000313" key="1">
    <source>
        <dbReference type="EMBL" id="MCA0133913.1"/>
    </source>
</evidence>
<gene>
    <name evidence="1" type="ORF">LBU54_15075</name>
</gene>
<protein>
    <recommendedName>
        <fullName evidence="3">Short-chain dehydrogenase</fullName>
    </recommendedName>
</protein>
<evidence type="ECO:0008006" key="3">
    <source>
        <dbReference type="Google" id="ProtNLM"/>
    </source>
</evidence>
<keyword evidence="2" id="KW-1185">Reference proteome</keyword>
<organism evidence="1 2">
    <name type="scientific">Winogradskyella alexanderae</name>
    <dbReference type="NCBI Taxonomy" id="2877123"/>
    <lineage>
        <taxon>Bacteria</taxon>
        <taxon>Pseudomonadati</taxon>
        <taxon>Bacteroidota</taxon>
        <taxon>Flavobacteriia</taxon>
        <taxon>Flavobacteriales</taxon>
        <taxon>Flavobacteriaceae</taxon>
        <taxon>Winogradskyella</taxon>
    </lineage>
</organism>
<dbReference type="Proteomes" id="UP001198901">
    <property type="component" value="Unassembled WGS sequence"/>
</dbReference>
<accession>A0ABS7XWX6</accession>
<evidence type="ECO:0000313" key="2">
    <source>
        <dbReference type="Proteomes" id="UP001198901"/>
    </source>
</evidence>